<dbReference type="Proteomes" id="UP000885826">
    <property type="component" value="Unassembled WGS sequence"/>
</dbReference>
<protein>
    <recommendedName>
        <fullName evidence="1">POTRA domain-containing protein</fullName>
    </recommendedName>
</protein>
<evidence type="ECO:0000313" key="3">
    <source>
        <dbReference type="Proteomes" id="UP000885826"/>
    </source>
</evidence>
<reference evidence="2" key="1">
    <citation type="journal article" date="2020" name="mSystems">
        <title>Genome- and Community-Level Interaction Insights into Carbon Utilization and Element Cycling Functions of Hydrothermarchaeota in Hydrothermal Sediment.</title>
        <authorList>
            <person name="Zhou Z."/>
            <person name="Liu Y."/>
            <person name="Xu W."/>
            <person name="Pan J."/>
            <person name="Luo Z.H."/>
            <person name="Li M."/>
        </authorList>
    </citation>
    <scope>NUCLEOTIDE SEQUENCE</scope>
    <source>
        <strain evidence="2">HyVt-388</strain>
    </source>
</reference>
<comment type="caution">
    <text evidence="2">The sequence shown here is derived from an EMBL/GenBank/DDBJ whole genome shotgun (WGS) entry which is preliminary data.</text>
</comment>
<evidence type="ECO:0000313" key="2">
    <source>
        <dbReference type="EMBL" id="HEC77836.1"/>
    </source>
</evidence>
<accession>A0A9C9EL59</accession>
<dbReference type="Pfam" id="PF07244">
    <property type="entry name" value="POTRA"/>
    <property type="match status" value="1"/>
</dbReference>
<dbReference type="Gene3D" id="3.10.20.310">
    <property type="entry name" value="membrane protein fhac"/>
    <property type="match status" value="1"/>
</dbReference>
<dbReference type="InterPro" id="IPR010827">
    <property type="entry name" value="BamA/TamA_POTRA"/>
</dbReference>
<dbReference type="AlphaFoldDB" id="A0A9C9EL59"/>
<dbReference type="EMBL" id="DRIG01000022">
    <property type="protein sequence ID" value="HEC77836.1"/>
    <property type="molecule type" value="Genomic_DNA"/>
</dbReference>
<dbReference type="GO" id="GO:0019867">
    <property type="term" value="C:outer membrane"/>
    <property type="evidence" value="ECO:0007669"/>
    <property type="project" value="InterPro"/>
</dbReference>
<sequence>MMLLILLLLQNPPAGIDIELTGNIFFSSPYLLGDMVVKDRNDLERVIASILDRYTDAGFPFCRISPRIVTSDDTLKKIVLKIEEGKRIIITDYLFKIQGKTSQKVLQKLIGLKKDTYFSTKKIESAKRRLSKTGVFEEINEDIVLRRENYYVLFDIKEKKSDYLNAAGTFAEGLFDFSASIYSLNLLGTLRRLQFLYEYKKLFSLKFTDPILLHPEILGADFSLWSYDTMRLVQINGEISAPLANHFTISLLSGIEMVTYNSSDSLLEDHTDNLIGVGAGFDFDKQLWSCEQKVRFNYLFRENDRENFEYDGAFRIKKLYLRPHYRLVKTDGFEFFDYYRLGGVKSLRGYFEEEFIVDEAFWFNLEYKFFFIYPLFDVGLIEDKIKYSYGCGIDAYSTFADASLIIAFPEQGTWRDGKVHLMLEKVF</sequence>
<proteinExistence type="predicted"/>
<name>A0A9C9EL59_UNCW3</name>
<dbReference type="Gene3D" id="2.40.160.50">
    <property type="entry name" value="membrane protein fhac: a member of the omp85/tpsb transporter family"/>
    <property type="match status" value="1"/>
</dbReference>
<organism evidence="2 3">
    <name type="scientific">candidate division WOR-3 bacterium</name>
    <dbReference type="NCBI Taxonomy" id="2052148"/>
    <lineage>
        <taxon>Bacteria</taxon>
        <taxon>Bacteria division WOR-3</taxon>
    </lineage>
</organism>
<feature type="domain" description="POTRA" evidence="1">
    <location>
        <begin position="97"/>
        <end position="159"/>
    </location>
</feature>
<evidence type="ECO:0000259" key="1">
    <source>
        <dbReference type="Pfam" id="PF07244"/>
    </source>
</evidence>
<gene>
    <name evidence="2" type="ORF">ENI34_01670</name>
</gene>